<dbReference type="InterPro" id="IPR036682">
    <property type="entry name" value="OS_D_A10/PebIII_sf"/>
</dbReference>
<name>A0A109ZX72_BLAGE</name>
<dbReference type="Pfam" id="PF03392">
    <property type="entry name" value="OS-D"/>
    <property type="match status" value="1"/>
</dbReference>
<feature type="signal peptide" evidence="1">
    <location>
        <begin position="1"/>
        <end position="16"/>
    </location>
</feature>
<proteinExistence type="evidence at transcript level"/>
<dbReference type="PANTHER" id="PTHR11257">
    <property type="entry name" value="CHEMOSENSORY PROTEIN-RELATED"/>
    <property type="match status" value="1"/>
</dbReference>
<evidence type="ECO:0000313" key="2">
    <source>
        <dbReference type="EMBL" id="AMA98181.1"/>
    </source>
</evidence>
<dbReference type="EMBL" id="KT381690">
    <property type="protein sequence ID" value="AMA98181.1"/>
    <property type="molecule type" value="mRNA"/>
</dbReference>
<keyword evidence="1" id="KW-0732">Signal</keyword>
<evidence type="ECO:0000256" key="1">
    <source>
        <dbReference type="SAM" id="SignalP"/>
    </source>
</evidence>
<organism evidence="2">
    <name type="scientific">Blattella germanica</name>
    <name type="common">German cockroach</name>
    <name type="synonym">Blatta germanica</name>
    <dbReference type="NCBI Taxonomy" id="6973"/>
    <lineage>
        <taxon>Eukaryota</taxon>
        <taxon>Metazoa</taxon>
        <taxon>Ecdysozoa</taxon>
        <taxon>Arthropoda</taxon>
        <taxon>Hexapoda</taxon>
        <taxon>Insecta</taxon>
        <taxon>Pterygota</taxon>
        <taxon>Neoptera</taxon>
        <taxon>Polyneoptera</taxon>
        <taxon>Dictyoptera</taxon>
        <taxon>Blattodea</taxon>
        <taxon>Blaberoidea</taxon>
        <taxon>Blattellidae</taxon>
        <taxon>Blattella</taxon>
    </lineage>
</organism>
<dbReference type="InterPro" id="IPR005055">
    <property type="entry name" value="A10/PebIII"/>
</dbReference>
<feature type="chain" id="PRO_5007142471" evidence="1">
    <location>
        <begin position="17"/>
        <end position="105"/>
    </location>
</feature>
<dbReference type="Gene3D" id="1.10.2080.10">
    <property type="entry name" value="Insect odorant-binding protein A10/Ejaculatory bulb-specific protein 3"/>
    <property type="match status" value="1"/>
</dbReference>
<protein>
    <submittedName>
        <fullName evidence="2">Chemosensory protein</fullName>
    </submittedName>
</protein>
<dbReference type="AlphaFoldDB" id="A0A109ZX72"/>
<accession>A0A109ZX72</accession>
<dbReference type="SUPFAM" id="SSF100910">
    <property type="entry name" value="Chemosensory protein Csp2"/>
    <property type="match status" value="1"/>
</dbReference>
<sequence>MKIWILLSVCIALACAQLPNLAPNAVANFLNTNPALVQKEIDCLMDRASCDDIGNFLKRSVPEVMNRNCAKCNPQQALLANAILGYMRQNRPKDLAEIQEHYANA</sequence>
<dbReference type="PROSITE" id="PS51257">
    <property type="entry name" value="PROKAR_LIPOPROTEIN"/>
    <property type="match status" value="1"/>
</dbReference>
<reference evidence="2" key="1">
    <citation type="submission" date="2015-08" db="EMBL/GenBank/DDBJ databases">
        <title>Transcriptome-Based Identification and Expression Profiles of Chemosensory Genes in German Cockroach, Blattella germanica.</title>
        <authorList>
            <person name="Niu D.-J."/>
        </authorList>
    </citation>
    <scope>NUCLEOTIDE SEQUENCE</scope>
</reference>